<evidence type="ECO:0000313" key="2">
    <source>
        <dbReference type="Proteomes" id="UP000269721"/>
    </source>
</evidence>
<accession>A0A4P9VY65</accession>
<dbReference type="AlphaFoldDB" id="A0A4P9VY65"/>
<evidence type="ECO:0000313" key="1">
    <source>
        <dbReference type="EMBL" id="RKO83683.1"/>
    </source>
</evidence>
<reference evidence="2" key="1">
    <citation type="journal article" date="2018" name="Nat. Microbiol.">
        <title>Leveraging single-cell genomics to expand the fungal tree of life.</title>
        <authorList>
            <person name="Ahrendt S.R."/>
            <person name="Quandt C.A."/>
            <person name="Ciobanu D."/>
            <person name="Clum A."/>
            <person name="Salamov A."/>
            <person name="Andreopoulos B."/>
            <person name="Cheng J.F."/>
            <person name="Woyke T."/>
            <person name="Pelin A."/>
            <person name="Henrissat B."/>
            <person name="Reynolds N.K."/>
            <person name="Benny G.L."/>
            <person name="Smith M.E."/>
            <person name="James T.Y."/>
            <person name="Grigoriev I.V."/>
        </authorList>
    </citation>
    <scope>NUCLEOTIDE SEQUENCE [LARGE SCALE GENOMIC DNA]</scope>
</reference>
<dbReference type="EMBL" id="ML000951">
    <property type="protein sequence ID" value="RKO83683.1"/>
    <property type="molecule type" value="Genomic_DNA"/>
</dbReference>
<protein>
    <submittedName>
        <fullName evidence="1">Uncharacterized protein</fullName>
    </submittedName>
</protein>
<organism evidence="1 2">
    <name type="scientific">Blyttiomyces helicus</name>
    <dbReference type="NCBI Taxonomy" id="388810"/>
    <lineage>
        <taxon>Eukaryota</taxon>
        <taxon>Fungi</taxon>
        <taxon>Fungi incertae sedis</taxon>
        <taxon>Chytridiomycota</taxon>
        <taxon>Chytridiomycota incertae sedis</taxon>
        <taxon>Chytridiomycetes</taxon>
        <taxon>Chytridiomycetes incertae sedis</taxon>
        <taxon>Blyttiomyces</taxon>
    </lineage>
</organism>
<sequence>MAAQIPLPRIAKFTGTRLRQSSSNRTMEVRTSTKHRINVASREKCYVLRVDIAPAGARKEEGPIPPGVERVPEGNLERRGGIFFSANTIAWVLKLLARCPPSMQGSNHPCKDRIAGRRAK</sequence>
<gene>
    <name evidence="1" type="ORF">BDK51DRAFT_51379</name>
</gene>
<proteinExistence type="predicted"/>
<dbReference type="Proteomes" id="UP000269721">
    <property type="component" value="Unassembled WGS sequence"/>
</dbReference>
<keyword evidence="2" id="KW-1185">Reference proteome</keyword>
<name>A0A4P9VY65_9FUNG</name>